<proteinExistence type="evidence at transcript level"/>
<accession>D5AB54</accession>
<reference evidence="3" key="1">
    <citation type="submission" date="2010-04" db="EMBL/GenBank/DDBJ databases">
        <authorList>
            <person name="Reid K.E."/>
            <person name="Liao N."/>
            <person name="Chan S."/>
            <person name="Docking R."/>
            <person name="Taylor G."/>
            <person name="Moore R."/>
            <person name="Mayo M."/>
            <person name="Munro S."/>
            <person name="King J."/>
            <person name="Yanchuk A."/>
            <person name="Holt R."/>
            <person name="Jones S."/>
            <person name="Marra M."/>
            <person name="Ritland C.E."/>
            <person name="Ritland K."/>
            <person name="Bohlmann J."/>
        </authorList>
    </citation>
    <scope>NUCLEOTIDE SEQUENCE</scope>
    <source>
        <tissue evidence="3">Bud</tissue>
    </source>
</reference>
<protein>
    <recommendedName>
        <fullName evidence="2">HTH three-helical bundle domain-containing protein</fullName>
    </recommendedName>
</protein>
<sequence>MGSRRRGEQKALNQRNSDVGGRLQKRCWAIQQFLLEQTTGSERSIRDAFGDSPDTSKSLRMLLKQHRVKRFGSGGRSDPFVYMALLPPPVDLKRYKDEPGDERVKLEPCDERVKLEPGDGSV</sequence>
<evidence type="ECO:0000259" key="2">
    <source>
        <dbReference type="Pfam" id="PF25370"/>
    </source>
</evidence>
<evidence type="ECO:0000256" key="1">
    <source>
        <dbReference type="SAM" id="MobiDB-lite"/>
    </source>
</evidence>
<dbReference type="Pfam" id="PF25370">
    <property type="entry name" value="HTH_74"/>
    <property type="match status" value="1"/>
</dbReference>
<feature type="domain" description="HTH three-helical bundle" evidence="2">
    <location>
        <begin position="22"/>
        <end position="61"/>
    </location>
</feature>
<dbReference type="PANTHER" id="PTHR34799:SF2">
    <property type="entry name" value="OS07G0656300 PROTEIN"/>
    <property type="match status" value="1"/>
</dbReference>
<evidence type="ECO:0000313" key="3">
    <source>
        <dbReference type="EMBL" id="ADE76773.1"/>
    </source>
</evidence>
<dbReference type="PANTHER" id="PTHR34799">
    <property type="entry name" value="OS07G0656300 PROTEIN"/>
    <property type="match status" value="1"/>
</dbReference>
<dbReference type="InterPro" id="IPR057523">
    <property type="entry name" value="HTH_74"/>
</dbReference>
<feature type="region of interest" description="Disordered" evidence="1">
    <location>
        <begin position="1"/>
        <end position="21"/>
    </location>
</feature>
<organism evidence="3">
    <name type="scientific">Picea sitchensis</name>
    <name type="common">Sitka spruce</name>
    <name type="synonym">Pinus sitchensis</name>
    <dbReference type="NCBI Taxonomy" id="3332"/>
    <lineage>
        <taxon>Eukaryota</taxon>
        <taxon>Viridiplantae</taxon>
        <taxon>Streptophyta</taxon>
        <taxon>Embryophyta</taxon>
        <taxon>Tracheophyta</taxon>
        <taxon>Spermatophyta</taxon>
        <taxon>Pinopsida</taxon>
        <taxon>Pinidae</taxon>
        <taxon>Conifers I</taxon>
        <taxon>Pinales</taxon>
        <taxon>Pinaceae</taxon>
        <taxon>Picea</taxon>
    </lineage>
</organism>
<dbReference type="AlphaFoldDB" id="D5AB54"/>
<dbReference type="EMBL" id="BT123454">
    <property type="protein sequence ID" value="ADE76773.1"/>
    <property type="molecule type" value="mRNA"/>
</dbReference>
<name>D5AB54_PICSI</name>